<dbReference type="Pfam" id="PF02518">
    <property type="entry name" value="HATPase_c"/>
    <property type="match status" value="1"/>
</dbReference>
<keyword evidence="3" id="KW-0597">Phosphoprotein</keyword>
<keyword evidence="6 10" id="KW-0418">Kinase</keyword>
<evidence type="ECO:0000256" key="3">
    <source>
        <dbReference type="ARBA" id="ARBA00022553"/>
    </source>
</evidence>
<feature type="domain" description="Histidine kinase" evidence="9">
    <location>
        <begin position="164"/>
        <end position="370"/>
    </location>
</feature>
<dbReference type="InterPro" id="IPR036097">
    <property type="entry name" value="HisK_dim/P_sf"/>
</dbReference>
<organism evidence="10 11">
    <name type="scientific">Priestia iocasae</name>
    <dbReference type="NCBI Taxonomy" id="2291674"/>
    <lineage>
        <taxon>Bacteria</taxon>
        <taxon>Bacillati</taxon>
        <taxon>Bacillota</taxon>
        <taxon>Bacilli</taxon>
        <taxon>Bacillales</taxon>
        <taxon>Bacillaceae</taxon>
        <taxon>Priestia</taxon>
    </lineage>
</organism>
<keyword evidence="11" id="KW-1185">Reference proteome</keyword>
<evidence type="ECO:0000313" key="11">
    <source>
        <dbReference type="Proteomes" id="UP000809829"/>
    </source>
</evidence>
<dbReference type="InterPro" id="IPR003594">
    <property type="entry name" value="HATPase_dom"/>
</dbReference>
<dbReference type="PANTHER" id="PTHR43547">
    <property type="entry name" value="TWO-COMPONENT HISTIDINE KINASE"/>
    <property type="match status" value="1"/>
</dbReference>
<keyword evidence="5" id="KW-0547">Nucleotide-binding</keyword>
<dbReference type="PRINTS" id="PR00344">
    <property type="entry name" value="BCTRLSENSOR"/>
</dbReference>
<evidence type="ECO:0000256" key="6">
    <source>
        <dbReference type="ARBA" id="ARBA00022777"/>
    </source>
</evidence>
<dbReference type="Proteomes" id="UP000809829">
    <property type="component" value="Unassembled WGS sequence"/>
</dbReference>
<keyword evidence="7" id="KW-0067">ATP-binding</keyword>
<dbReference type="InterPro" id="IPR004358">
    <property type="entry name" value="Sig_transdc_His_kin-like_C"/>
</dbReference>
<evidence type="ECO:0000256" key="8">
    <source>
        <dbReference type="ARBA" id="ARBA00023012"/>
    </source>
</evidence>
<dbReference type="Pfam" id="PF09385">
    <property type="entry name" value="HisK_N"/>
    <property type="match status" value="1"/>
</dbReference>
<dbReference type="CDD" id="cd00075">
    <property type="entry name" value="HATPase"/>
    <property type="match status" value="1"/>
</dbReference>
<gene>
    <name evidence="10" type="ORF">JOC83_000945</name>
</gene>
<reference evidence="10 11" key="1">
    <citation type="submission" date="2021-01" db="EMBL/GenBank/DDBJ databases">
        <title>Genomic Encyclopedia of Type Strains, Phase IV (KMG-IV): sequencing the most valuable type-strain genomes for metagenomic binning, comparative biology and taxonomic classification.</title>
        <authorList>
            <person name="Goeker M."/>
        </authorList>
    </citation>
    <scope>NUCLEOTIDE SEQUENCE [LARGE SCALE GENOMIC DNA]</scope>
    <source>
        <strain evidence="10 11">DSM 104297</strain>
    </source>
</reference>
<dbReference type="PANTHER" id="PTHR43547:SF2">
    <property type="entry name" value="HYBRID SIGNAL TRANSDUCTION HISTIDINE KINASE C"/>
    <property type="match status" value="1"/>
</dbReference>
<dbReference type="GO" id="GO:0016301">
    <property type="term" value="F:kinase activity"/>
    <property type="evidence" value="ECO:0007669"/>
    <property type="project" value="UniProtKB-KW"/>
</dbReference>
<evidence type="ECO:0000256" key="1">
    <source>
        <dbReference type="ARBA" id="ARBA00000085"/>
    </source>
</evidence>
<dbReference type="Gene3D" id="1.10.287.130">
    <property type="match status" value="1"/>
</dbReference>
<dbReference type="SMART" id="SM00388">
    <property type="entry name" value="HisKA"/>
    <property type="match status" value="1"/>
</dbReference>
<proteinExistence type="predicted"/>
<comment type="catalytic activity">
    <reaction evidence="1">
        <text>ATP + protein L-histidine = ADP + protein N-phospho-L-histidine.</text>
        <dbReference type="EC" id="2.7.13.3"/>
    </reaction>
</comment>
<evidence type="ECO:0000313" key="10">
    <source>
        <dbReference type="EMBL" id="MBM7702119.1"/>
    </source>
</evidence>
<dbReference type="InterPro" id="IPR005467">
    <property type="entry name" value="His_kinase_dom"/>
</dbReference>
<protein>
    <recommendedName>
        <fullName evidence="2">histidine kinase</fullName>
        <ecNumber evidence="2">2.7.13.3</ecNumber>
    </recommendedName>
</protein>
<dbReference type="CDD" id="cd00082">
    <property type="entry name" value="HisKA"/>
    <property type="match status" value="1"/>
</dbReference>
<dbReference type="Gene3D" id="3.30.565.10">
    <property type="entry name" value="Histidine kinase-like ATPase, C-terminal domain"/>
    <property type="match status" value="1"/>
</dbReference>
<dbReference type="SUPFAM" id="SSF55874">
    <property type="entry name" value="ATPase domain of HSP90 chaperone/DNA topoisomerase II/histidine kinase"/>
    <property type="match status" value="1"/>
</dbReference>
<evidence type="ECO:0000256" key="7">
    <source>
        <dbReference type="ARBA" id="ARBA00022840"/>
    </source>
</evidence>
<comment type="caution">
    <text evidence="10">The sequence shown here is derived from an EMBL/GenBank/DDBJ whole genome shotgun (WGS) entry which is preliminary data.</text>
</comment>
<keyword evidence="4" id="KW-0808">Transferase</keyword>
<dbReference type="InterPro" id="IPR018984">
    <property type="entry name" value="Histidine_kinase_N"/>
</dbReference>
<dbReference type="EC" id="2.7.13.3" evidence="2"/>
<dbReference type="SUPFAM" id="SSF47384">
    <property type="entry name" value="Homodimeric domain of signal transducing histidine kinase"/>
    <property type="match status" value="1"/>
</dbReference>
<keyword evidence="8" id="KW-0902">Two-component regulatory system</keyword>
<dbReference type="PROSITE" id="PS50109">
    <property type="entry name" value="HIS_KIN"/>
    <property type="match status" value="1"/>
</dbReference>
<dbReference type="Pfam" id="PF00512">
    <property type="entry name" value="HisKA"/>
    <property type="match status" value="1"/>
</dbReference>
<sequence>MLISSSERLTEFLDNNTSHFLNFWRENIYISNNDLFVDEVASNGLAMYKLVRKHIQSPLTEDEIKSLAFKVANERVKANINIGDFVYNVNLGRSLIVKHINQSGLPINELQLVVDDINSLFNRFSFHAVTKYTELKDQEIQEKNQFISQTHKDRLSLLGQMSSSFVHEFRNPLTAVMGFIKLLKDENPNLRYIDIIDYELDQLKYRITQFLHTSKQQIVDKGKEEVSFAKLFQEILDFIYPTMVDDYVDVITDIEKECQAIASKEELKQVFINLILNSIDALRQKEKPRQICIDVKEQEACIVIQLTNNGPQIPPDKISVIFEPFYTTKELGTGIGLYVCKQIIEKHGGTITCSSDEELTTFHIYLPKTFESERKLAY</sequence>
<accession>A0ABS2QRQ6</accession>
<dbReference type="SMART" id="SM00387">
    <property type="entry name" value="HATPase_c"/>
    <property type="match status" value="1"/>
</dbReference>
<dbReference type="InterPro" id="IPR003661">
    <property type="entry name" value="HisK_dim/P_dom"/>
</dbReference>
<evidence type="ECO:0000256" key="4">
    <source>
        <dbReference type="ARBA" id="ARBA00022679"/>
    </source>
</evidence>
<name>A0ABS2QRQ6_9BACI</name>
<evidence type="ECO:0000256" key="5">
    <source>
        <dbReference type="ARBA" id="ARBA00022741"/>
    </source>
</evidence>
<dbReference type="InterPro" id="IPR036890">
    <property type="entry name" value="HATPase_C_sf"/>
</dbReference>
<evidence type="ECO:0000256" key="2">
    <source>
        <dbReference type="ARBA" id="ARBA00012438"/>
    </source>
</evidence>
<evidence type="ECO:0000259" key="9">
    <source>
        <dbReference type="PROSITE" id="PS50109"/>
    </source>
</evidence>
<dbReference type="Gene3D" id="1.10.490.70">
    <property type="entry name" value="Histidine kinase N-terminal domain"/>
    <property type="match status" value="1"/>
</dbReference>
<dbReference type="EMBL" id="JAFBFC010000001">
    <property type="protein sequence ID" value="MBM7702119.1"/>
    <property type="molecule type" value="Genomic_DNA"/>
</dbReference>